<evidence type="ECO:0000256" key="3">
    <source>
        <dbReference type="RuleBase" id="RU000363"/>
    </source>
</evidence>
<reference evidence="4 5" key="1">
    <citation type="submission" date="2014-03" db="EMBL/GenBank/DDBJ databases">
        <title>Draft Genome of Photorhabdus temperata Meg1.</title>
        <authorList>
            <person name="Hurst S.G.IV."/>
            <person name="Morris K."/>
            <person name="Thomas K."/>
            <person name="Tisa L.S."/>
        </authorList>
    </citation>
    <scope>NUCLEOTIDE SEQUENCE [LARGE SCALE GENOMIC DNA]</scope>
    <source>
        <strain evidence="4 5">Meg1</strain>
    </source>
</reference>
<dbReference type="PANTHER" id="PTHR42760:SF133">
    <property type="entry name" value="3-OXOACYL-[ACYL-CARRIER-PROTEIN] REDUCTASE"/>
    <property type="match status" value="1"/>
</dbReference>
<evidence type="ECO:0000313" key="4">
    <source>
        <dbReference type="EMBL" id="KER01840.1"/>
    </source>
</evidence>
<comment type="caution">
    <text evidence="4">The sequence shown here is derived from an EMBL/GenBank/DDBJ whole genome shotgun (WGS) entry which is preliminary data.</text>
</comment>
<dbReference type="Gene3D" id="3.40.50.720">
    <property type="entry name" value="NAD(P)-binding Rossmann-like Domain"/>
    <property type="match status" value="1"/>
</dbReference>
<dbReference type="AlphaFoldDB" id="A0A081RT37"/>
<dbReference type="Proteomes" id="UP000028002">
    <property type="component" value="Unassembled WGS sequence"/>
</dbReference>
<dbReference type="EMBL" id="JGVH01000068">
    <property type="protein sequence ID" value="KER01840.1"/>
    <property type="molecule type" value="Genomic_DNA"/>
</dbReference>
<dbReference type="PROSITE" id="PS00061">
    <property type="entry name" value="ADH_SHORT"/>
    <property type="match status" value="1"/>
</dbReference>
<accession>A0A081RT37</accession>
<dbReference type="PRINTS" id="PR00080">
    <property type="entry name" value="SDRFAMILY"/>
</dbReference>
<dbReference type="GO" id="GO:0016616">
    <property type="term" value="F:oxidoreductase activity, acting on the CH-OH group of donors, NAD or NADP as acceptor"/>
    <property type="evidence" value="ECO:0007669"/>
    <property type="project" value="TreeGrafter"/>
</dbReference>
<sequence>MKYAFITGATGDIGFAITEKLSEDGFEPILLSRTSDRLDNAISKLRNKYGNQFAKKIVCDVSDHEDVSKAFDQLDLENNKLSVLVNCAGISGGGITAEISPQTWQNVINVNLNGTYFVIHEVLTRKLMLSGGRIINIASTGGKQGVIYGTPYSASKHGVVGLTKSLGLELARNGSGVTVNAVCPGFVESDMAVRVREHYAKIWGTDKEETKRRVEERVPIGRYVEPNEVAEMVSYLASPLAGAVTAQALNVCGGLGNY</sequence>
<comment type="similarity">
    <text evidence="1 3">Belongs to the short-chain dehydrogenases/reductases (SDR) family.</text>
</comment>
<evidence type="ECO:0000313" key="5">
    <source>
        <dbReference type="Proteomes" id="UP000028002"/>
    </source>
</evidence>
<dbReference type="SUPFAM" id="SSF51735">
    <property type="entry name" value="NAD(P)-binding Rossmann-fold domains"/>
    <property type="match status" value="1"/>
</dbReference>
<dbReference type="PRINTS" id="PR00081">
    <property type="entry name" value="GDHRDH"/>
</dbReference>
<evidence type="ECO:0000256" key="2">
    <source>
        <dbReference type="ARBA" id="ARBA00023002"/>
    </source>
</evidence>
<dbReference type="PANTHER" id="PTHR42760">
    <property type="entry name" value="SHORT-CHAIN DEHYDROGENASES/REDUCTASES FAMILY MEMBER"/>
    <property type="match status" value="1"/>
</dbReference>
<dbReference type="GO" id="GO:0006633">
    <property type="term" value="P:fatty acid biosynthetic process"/>
    <property type="evidence" value="ECO:0007669"/>
    <property type="project" value="TreeGrafter"/>
</dbReference>
<gene>
    <name evidence="4" type="ORF">MEG1DRAFT_03552</name>
</gene>
<organism evidence="4 5">
    <name type="scientific">Photorhabdus temperata subsp. temperata Meg1</name>
    <dbReference type="NCBI Taxonomy" id="1393735"/>
    <lineage>
        <taxon>Bacteria</taxon>
        <taxon>Pseudomonadati</taxon>
        <taxon>Pseudomonadota</taxon>
        <taxon>Gammaproteobacteria</taxon>
        <taxon>Enterobacterales</taxon>
        <taxon>Morganellaceae</taxon>
        <taxon>Photorhabdus</taxon>
    </lineage>
</organism>
<dbReference type="PATRIC" id="fig|1393735.3.peg.3636"/>
<proteinExistence type="inferred from homology"/>
<dbReference type="FunFam" id="3.40.50.720:FF:000084">
    <property type="entry name" value="Short-chain dehydrogenase reductase"/>
    <property type="match status" value="1"/>
</dbReference>
<keyword evidence="2 4" id="KW-0560">Oxidoreductase</keyword>
<dbReference type="InterPro" id="IPR020904">
    <property type="entry name" value="Sc_DH/Rdtase_CS"/>
</dbReference>
<name>A0A081RT37_PHOTE</name>
<dbReference type="InterPro" id="IPR036291">
    <property type="entry name" value="NAD(P)-bd_dom_sf"/>
</dbReference>
<dbReference type="InterPro" id="IPR002347">
    <property type="entry name" value="SDR_fam"/>
</dbReference>
<dbReference type="RefSeq" id="WP_021325335.1">
    <property type="nucleotide sequence ID" value="NZ_CAWLUD010000068.1"/>
</dbReference>
<evidence type="ECO:0000256" key="1">
    <source>
        <dbReference type="ARBA" id="ARBA00006484"/>
    </source>
</evidence>
<dbReference type="Pfam" id="PF00106">
    <property type="entry name" value="adh_short"/>
    <property type="match status" value="1"/>
</dbReference>
<dbReference type="EC" id="1.1.1.-" evidence="4"/>
<dbReference type="GO" id="GO:0048038">
    <property type="term" value="F:quinone binding"/>
    <property type="evidence" value="ECO:0007669"/>
    <property type="project" value="TreeGrafter"/>
</dbReference>
<protein>
    <submittedName>
        <fullName evidence="4">Dehydrogenase</fullName>
        <ecNumber evidence="4">1.1.1.-</ecNumber>
    </submittedName>
</protein>